<dbReference type="EMBL" id="HBIH01014002">
    <property type="protein sequence ID" value="CAE0325108.1"/>
    <property type="molecule type" value="Transcribed_RNA"/>
</dbReference>
<keyword evidence="1" id="KW-0472">Membrane</keyword>
<dbReference type="SUPFAM" id="SSF103473">
    <property type="entry name" value="MFS general substrate transporter"/>
    <property type="match status" value="1"/>
</dbReference>
<name>A0A7S3IJ64_9SPIT</name>
<evidence type="ECO:0000313" key="2">
    <source>
        <dbReference type="EMBL" id="CAE0325108.1"/>
    </source>
</evidence>
<accession>A0A7S3IJ64</accession>
<keyword evidence="1" id="KW-0812">Transmembrane</keyword>
<reference evidence="2" key="1">
    <citation type="submission" date="2021-01" db="EMBL/GenBank/DDBJ databases">
        <authorList>
            <person name="Corre E."/>
            <person name="Pelletier E."/>
            <person name="Niang G."/>
            <person name="Scheremetjew M."/>
            <person name="Finn R."/>
            <person name="Kale V."/>
            <person name="Holt S."/>
            <person name="Cochrane G."/>
            <person name="Meng A."/>
            <person name="Brown T."/>
            <person name="Cohen L."/>
        </authorList>
    </citation>
    <scope>NUCLEOTIDE SEQUENCE</scope>
    <source>
        <strain evidence="2">S3</strain>
    </source>
</reference>
<sequence>MVVAGVFALFPTPAYKTFGSKKAPQIYSLVLLCSFFASLTDTILMRVVYESIGAENIFYIGAVASVVGMLIGIFFEERLDIENMDKRGLVVWGDLKEEFKWGRQAEEVLADNRPSSNIQDQ</sequence>
<organism evidence="2">
    <name type="scientific">Strombidium inclinatum</name>
    <dbReference type="NCBI Taxonomy" id="197538"/>
    <lineage>
        <taxon>Eukaryota</taxon>
        <taxon>Sar</taxon>
        <taxon>Alveolata</taxon>
        <taxon>Ciliophora</taxon>
        <taxon>Intramacronucleata</taxon>
        <taxon>Spirotrichea</taxon>
        <taxon>Oligotrichia</taxon>
        <taxon>Strombidiidae</taxon>
        <taxon>Strombidium</taxon>
    </lineage>
</organism>
<dbReference type="InterPro" id="IPR036259">
    <property type="entry name" value="MFS_trans_sf"/>
</dbReference>
<evidence type="ECO:0000256" key="1">
    <source>
        <dbReference type="SAM" id="Phobius"/>
    </source>
</evidence>
<gene>
    <name evidence="2" type="ORF">SINC0208_LOCUS5733</name>
</gene>
<dbReference type="AlphaFoldDB" id="A0A7S3IJ64"/>
<feature type="transmembrane region" description="Helical" evidence="1">
    <location>
        <begin position="57"/>
        <end position="75"/>
    </location>
</feature>
<proteinExistence type="predicted"/>
<keyword evidence="1" id="KW-1133">Transmembrane helix</keyword>
<protein>
    <submittedName>
        <fullName evidence="2">Uncharacterized protein</fullName>
    </submittedName>
</protein>
<feature type="transmembrane region" description="Helical" evidence="1">
    <location>
        <begin position="26"/>
        <end position="45"/>
    </location>
</feature>